<keyword evidence="2" id="KW-0472">Membrane</keyword>
<evidence type="ECO:0000256" key="1">
    <source>
        <dbReference type="SAM" id="MobiDB-lite"/>
    </source>
</evidence>
<organism evidence="3 4">
    <name type="scientific">Pinctada imbricata</name>
    <name type="common">Atlantic pearl-oyster</name>
    <name type="synonym">Pinctada martensii</name>
    <dbReference type="NCBI Taxonomy" id="66713"/>
    <lineage>
        <taxon>Eukaryota</taxon>
        <taxon>Metazoa</taxon>
        <taxon>Spiralia</taxon>
        <taxon>Lophotrochozoa</taxon>
        <taxon>Mollusca</taxon>
        <taxon>Bivalvia</taxon>
        <taxon>Autobranchia</taxon>
        <taxon>Pteriomorphia</taxon>
        <taxon>Pterioida</taxon>
        <taxon>Pterioidea</taxon>
        <taxon>Pteriidae</taxon>
        <taxon>Pinctada</taxon>
    </lineage>
</organism>
<evidence type="ECO:0000256" key="2">
    <source>
        <dbReference type="SAM" id="Phobius"/>
    </source>
</evidence>
<sequence length="346" mass="39833">MPSVSDFLNYRFCTVDRDMVIIHICHLFRWMNTDEDDIVDDHVQGKIDSKHKTFPPQPELSTEHTSQGQTNTHTTSGKARLITHENDLGAENMILPNVLDCGNNHYKAAFIATLVSSIVIIFLICVALVIYFARKKLRDRIKLTTLLQTFSQDNRSMIEEPARNENDYSTTAETYLKTAISTSERFPEHILENHYSEPCLPCQEMDVKSLLTKDEPMEEYFKLQPCKTQVLSNSNDDYLEPRRLLPQTSERRIGEYFELQKRSSNSREVLRDDISGPGRDLVTIDYFELQSCDSKENKVIESEIDAFDICNTALSNEDYLLETCDRYTKSNQGTEDACLENTEILP</sequence>
<protein>
    <submittedName>
        <fullName evidence="3">Uncharacterized protein</fullName>
    </submittedName>
</protein>
<dbReference type="EMBL" id="VSWD01000012">
    <property type="protein sequence ID" value="KAK3085562.1"/>
    <property type="molecule type" value="Genomic_DNA"/>
</dbReference>
<evidence type="ECO:0000313" key="3">
    <source>
        <dbReference type="EMBL" id="KAK3085562.1"/>
    </source>
</evidence>
<feature type="region of interest" description="Disordered" evidence="1">
    <location>
        <begin position="50"/>
        <end position="77"/>
    </location>
</feature>
<proteinExistence type="predicted"/>
<feature type="transmembrane region" description="Helical" evidence="2">
    <location>
        <begin position="108"/>
        <end position="133"/>
    </location>
</feature>
<keyword evidence="2" id="KW-1133">Transmembrane helix</keyword>
<keyword evidence="4" id="KW-1185">Reference proteome</keyword>
<dbReference type="AlphaFoldDB" id="A0AA88XHX2"/>
<name>A0AA88XHX2_PINIB</name>
<gene>
    <name evidence="3" type="ORF">FSP39_005374</name>
</gene>
<evidence type="ECO:0000313" key="4">
    <source>
        <dbReference type="Proteomes" id="UP001186944"/>
    </source>
</evidence>
<accession>A0AA88XHX2</accession>
<feature type="compositionally biased region" description="Polar residues" evidence="1">
    <location>
        <begin position="59"/>
        <end position="77"/>
    </location>
</feature>
<comment type="caution">
    <text evidence="3">The sequence shown here is derived from an EMBL/GenBank/DDBJ whole genome shotgun (WGS) entry which is preliminary data.</text>
</comment>
<reference evidence="3" key="1">
    <citation type="submission" date="2019-08" db="EMBL/GenBank/DDBJ databases">
        <title>The improved chromosome-level genome for the pearl oyster Pinctada fucata martensii using PacBio sequencing and Hi-C.</title>
        <authorList>
            <person name="Zheng Z."/>
        </authorList>
    </citation>
    <scope>NUCLEOTIDE SEQUENCE</scope>
    <source>
        <strain evidence="3">ZZ-2019</strain>
        <tissue evidence="3">Adductor muscle</tissue>
    </source>
</reference>
<keyword evidence="2" id="KW-0812">Transmembrane</keyword>
<dbReference type="Proteomes" id="UP001186944">
    <property type="component" value="Unassembled WGS sequence"/>
</dbReference>